<organism evidence="1 2">
    <name type="scientific">Colletotrichum scovillei</name>
    <dbReference type="NCBI Taxonomy" id="1209932"/>
    <lineage>
        <taxon>Eukaryota</taxon>
        <taxon>Fungi</taxon>
        <taxon>Dikarya</taxon>
        <taxon>Ascomycota</taxon>
        <taxon>Pezizomycotina</taxon>
        <taxon>Sordariomycetes</taxon>
        <taxon>Hypocreomycetidae</taxon>
        <taxon>Glomerellales</taxon>
        <taxon>Glomerellaceae</taxon>
        <taxon>Colletotrichum</taxon>
        <taxon>Colletotrichum acutatum species complex</taxon>
    </lineage>
</organism>
<proteinExistence type="predicted"/>
<keyword evidence="2" id="KW-1185">Reference proteome</keyword>
<dbReference type="Proteomes" id="UP000699042">
    <property type="component" value="Unassembled WGS sequence"/>
</dbReference>
<dbReference type="EMBL" id="JAESDN010000010">
    <property type="protein sequence ID" value="KAG7044638.1"/>
    <property type="molecule type" value="Genomic_DNA"/>
</dbReference>
<protein>
    <submittedName>
        <fullName evidence="1">Uncharacterized protein</fullName>
    </submittedName>
</protein>
<comment type="caution">
    <text evidence="1">The sequence shown here is derived from an EMBL/GenBank/DDBJ whole genome shotgun (WGS) entry which is preliminary data.</text>
</comment>
<accession>A0A9P7U8S3</accession>
<sequence length="92" mass="10609">MCNIQQFICNLCDRLKVVSLTYCKQVLYAGHVPYSHVLIKIKDTFVWTPYEDCEGLTIDPVAARWMKCGSFNCKDDEAETDEQFDADDEMSD</sequence>
<name>A0A9P7U8S3_9PEZI</name>
<evidence type="ECO:0000313" key="1">
    <source>
        <dbReference type="EMBL" id="KAG7044638.1"/>
    </source>
</evidence>
<reference evidence="1" key="1">
    <citation type="submission" date="2021-05" db="EMBL/GenBank/DDBJ databases">
        <title>Comparative genomics of three Colletotrichum scovillei strains and genetic complementation revealed genes involved fungal growth and virulence on chili pepper.</title>
        <authorList>
            <person name="Hsieh D.-K."/>
            <person name="Chuang S.-C."/>
            <person name="Chen C.-Y."/>
            <person name="Chao Y.-T."/>
            <person name="Lu M.-Y.J."/>
            <person name="Lee M.-H."/>
            <person name="Shih M.-C."/>
        </authorList>
    </citation>
    <scope>NUCLEOTIDE SEQUENCE</scope>
    <source>
        <strain evidence="1">Coll-153</strain>
    </source>
</reference>
<evidence type="ECO:0000313" key="2">
    <source>
        <dbReference type="Proteomes" id="UP000699042"/>
    </source>
</evidence>
<dbReference type="AlphaFoldDB" id="A0A9P7U8S3"/>
<gene>
    <name evidence="1" type="ORF">JMJ77_004100</name>
</gene>